<dbReference type="EMBL" id="QICL01000045">
    <property type="protein sequence ID" value="PXV58480.1"/>
    <property type="molecule type" value="Genomic_DNA"/>
</dbReference>
<evidence type="ECO:0000313" key="2">
    <source>
        <dbReference type="Proteomes" id="UP000247973"/>
    </source>
</evidence>
<accession>A0A2V3PIK6</accession>
<protein>
    <submittedName>
        <fullName evidence="1">Uncharacterized protein</fullName>
    </submittedName>
</protein>
<dbReference type="Proteomes" id="UP000247973">
    <property type="component" value="Unassembled WGS sequence"/>
</dbReference>
<proteinExistence type="predicted"/>
<sequence>MRKIITLILLFVCSVTMYGQAEFEMRGVEGINPYVLNKIIEKHTKKIKLRSVSDDPMEMTAINLFHEDFDTGIEMPKSANGRVIVHKTIGGVSSPSSRPLQTPYSYLYSEDLIVTDVTESVPPVGYKPYSMRLVVYLNANLDVTLMEANAPIKHNNTDKKYMCVYFLSEKM</sequence>
<name>A0A2V3PIK6_9BACT</name>
<keyword evidence="2" id="KW-1185">Reference proteome</keyword>
<gene>
    <name evidence="1" type="ORF">CLV62_1453</name>
</gene>
<comment type="caution">
    <text evidence="1">The sequence shown here is derived from an EMBL/GenBank/DDBJ whole genome shotgun (WGS) entry which is preliminary data.</text>
</comment>
<dbReference type="AlphaFoldDB" id="A0A2V3PIK6"/>
<reference evidence="1 2" key="1">
    <citation type="submission" date="2018-03" db="EMBL/GenBank/DDBJ databases">
        <title>Genomic Encyclopedia of Archaeal and Bacterial Type Strains, Phase II (KMG-II): from individual species to whole genera.</title>
        <authorList>
            <person name="Goeker M."/>
        </authorList>
    </citation>
    <scope>NUCLEOTIDE SEQUENCE [LARGE SCALE GENOMIC DNA]</scope>
    <source>
        <strain evidence="1 2">DSM 100214</strain>
    </source>
</reference>
<dbReference type="RefSeq" id="WP_110312573.1">
    <property type="nucleotide sequence ID" value="NZ_QICL01000045.1"/>
</dbReference>
<organism evidence="1 2">
    <name type="scientific">Dysgonomonas alginatilytica</name>
    <dbReference type="NCBI Taxonomy" id="1605892"/>
    <lineage>
        <taxon>Bacteria</taxon>
        <taxon>Pseudomonadati</taxon>
        <taxon>Bacteroidota</taxon>
        <taxon>Bacteroidia</taxon>
        <taxon>Bacteroidales</taxon>
        <taxon>Dysgonomonadaceae</taxon>
        <taxon>Dysgonomonas</taxon>
    </lineage>
</organism>
<evidence type="ECO:0000313" key="1">
    <source>
        <dbReference type="EMBL" id="PXV58480.1"/>
    </source>
</evidence>